<comment type="caution">
    <text evidence="16">The sequence shown here is derived from an EMBL/GenBank/DDBJ whole genome shotgun (WGS) entry which is preliminary data.</text>
</comment>
<feature type="domain" description="ABC transporter" evidence="13">
    <location>
        <begin position="481"/>
        <end position="713"/>
    </location>
</feature>
<sequence>MRVPWLPTALAYDCGPACLAMVLASHGHEASVDDLRQRLGTSRDGTTGYELVRVARELGMEARGVKVGDPGALAELTLPAIAHYSRGHFVVVEHVRAARPRGAPPRSVRVVDPMRGRLELSLAEFLADFSGVMVVLRTTTAFRPHRDRAWFSFLRDAVGRRSRLVLRLTLLALALQACAFALPAALAWVVDRVVHLRGSSALSLIAAGVPALVTSYALVAWLRGRAGARLVEGATRELLDGVFRHLLRLPLGFFHGRPAQELVIRLQGADLVLDELLDQVMTALLDTLIAVAALVALFALYPGMSGLVLGAAAVQGLLTWLAHRHTLDEFVRDILAGSRLYQLAGSTLSGIADAKMIGIRRVEPAWGQALEERLQARRSRRVRTALWEGLLVAAQMGAQLGVLVGGAALAIQGRISLGAAVGFYSLAGVCLGPISALATSAYRFRSSAEYLRRACEILSARPEVDSPDGAVISAATLRGGVALRNVSYRYAPTSEPVLRDVDLEIVPGEMVVLVGRTGSGKSTLARLIASLFEPESGKLLYDGVEVARYDRAELRGRIGCVFQEHVLVDGTVHDNITLGREIPIDQIYDALDLACLKEDVGEMPLMLATPVGAGGMHLSGGQRQRLCLARAIAARPSILVLDEATSSVDRLTERRIFANLDRLRCTRILATHRLYMAARADRVVVIDQGRMVQAGSHRELVRVDGPYRELWSPDPGTRHARPDPMWAGEELDDDV</sequence>
<feature type="transmembrane region" description="Helical" evidence="12">
    <location>
        <begin position="201"/>
        <end position="222"/>
    </location>
</feature>
<feature type="region of interest" description="Disordered" evidence="11">
    <location>
        <begin position="711"/>
        <end position="735"/>
    </location>
</feature>
<feature type="transmembrane region" description="Helical" evidence="12">
    <location>
        <begin position="385"/>
        <end position="411"/>
    </location>
</feature>
<dbReference type="InterPro" id="IPR005074">
    <property type="entry name" value="Peptidase_C39"/>
</dbReference>
<evidence type="ECO:0000256" key="7">
    <source>
        <dbReference type="ARBA" id="ARBA00022927"/>
    </source>
</evidence>
<comment type="subcellular location">
    <subcellularLocation>
        <location evidence="1">Cell membrane</location>
        <topology evidence="1">Multi-pass membrane protein</topology>
    </subcellularLocation>
</comment>
<dbReference type="PANTHER" id="PTHR24221:SF654">
    <property type="entry name" value="ATP-BINDING CASSETTE SUB-FAMILY B MEMBER 6"/>
    <property type="match status" value="1"/>
</dbReference>
<dbReference type="GO" id="GO:0015031">
    <property type="term" value="P:protein transport"/>
    <property type="evidence" value="ECO:0007669"/>
    <property type="project" value="UniProtKB-KW"/>
</dbReference>
<dbReference type="Pfam" id="PF00005">
    <property type="entry name" value="ABC_tran"/>
    <property type="match status" value="1"/>
</dbReference>
<dbReference type="InterPro" id="IPR003593">
    <property type="entry name" value="AAA+_ATPase"/>
</dbReference>
<dbReference type="FunFam" id="3.40.50.300:FF:000299">
    <property type="entry name" value="ABC transporter ATP-binding protein/permease"/>
    <property type="match status" value="1"/>
</dbReference>
<dbReference type="GO" id="GO:0006508">
    <property type="term" value="P:proteolysis"/>
    <property type="evidence" value="ECO:0007669"/>
    <property type="project" value="InterPro"/>
</dbReference>
<keyword evidence="10" id="KW-0080">Bacteriocin transport</keyword>
<evidence type="ECO:0000313" key="17">
    <source>
        <dbReference type="Proteomes" id="UP000316609"/>
    </source>
</evidence>
<feature type="domain" description="Peptidase C39" evidence="15">
    <location>
        <begin position="8"/>
        <end position="136"/>
    </location>
</feature>
<keyword evidence="3" id="KW-1003">Cell membrane</keyword>
<evidence type="ECO:0000259" key="13">
    <source>
        <dbReference type="PROSITE" id="PS50893"/>
    </source>
</evidence>
<protein>
    <submittedName>
        <fullName evidence="16">Peptidase domain-containing ABC transporter</fullName>
    </submittedName>
</protein>
<evidence type="ECO:0000256" key="5">
    <source>
        <dbReference type="ARBA" id="ARBA00022741"/>
    </source>
</evidence>
<evidence type="ECO:0000256" key="1">
    <source>
        <dbReference type="ARBA" id="ARBA00004651"/>
    </source>
</evidence>
<evidence type="ECO:0000256" key="3">
    <source>
        <dbReference type="ARBA" id="ARBA00022475"/>
    </source>
</evidence>
<name>A0A538TMK2_UNCEI</name>
<dbReference type="InterPro" id="IPR036640">
    <property type="entry name" value="ABC1_TM_sf"/>
</dbReference>
<dbReference type="PANTHER" id="PTHR24221">
    <property type="entry name" value="ATP-BINDING CASSETTE SUB-FAMILY B"/>
    <property type="match status" value="1"/>
</dbReference>
<dbReference type="Gene3D" id="1.20.1560.10">
    <property type="entry name" value="ABC transporter type 1, transmembrane domain"/>
    <property type="match status" value="1"/>
</dbReference>
<dbReference type="InterPro" id="IPR039421">
    <property type="entry name" value="Type_1_exporter"/>
</dbReference>
<gene>
    <name evidence="16" type="ORF">E6K78_08740</name>
</gene>
<dbReference type="Gene3D" id="3.40.50.300">
    <property type="entry name" value="P-loop containing nucleotide triphosphate hydrolases"/>
    <property type="match status" value="1"/>
</dbReference>
<dbReference type="InterPro" id="IPR003439">
    <property type="entry name" value="ABC_transporter-like_ATP-bd"/>
</dbReference>
<evidence type="ECO:0000313" key="16">
    <source>
        <dbReference type="EMBL" id="TMQ64852.1"/>
    </source>
</evidence>
<dbReference type="InterPro" id="IPR017871">
    <property type="entry name" value="ABC_transporter-like_CS"/>
</dbReference>
<dbReference type="SUPFAM" id="SSF52540">
    <property type="entry name" value="P-loop containing nucleoside triphosphate hydrolases"/>
    <property type="match status" value="1"/>
</dbReference>
<evidence type="ECO:0000256" key="11">
    <source>
        <dbReference type="SAM" id="MobiDB-lite"/>
    </source>
</evidence>
<dbReference type="EMBL" id="VBOY01000080">
    <property type="protein sequence ID" value="TMQ64852.1"/>
    <property type="molecule type" value="Genomic_DNA"/>
</dbReference>
<dbReference type="GO" id="GO:0005524">
    <property type="term" value="F:ATP binding"/>
    <property type="evidence" value="ECO:0007669"/>
    <property type="project" value="UniProtKB-KW"/>
</dbReference>
<dbReference type="GO" id="GO:0008233">
    <property type="term" value="F:peptidase activity"/>
    <property type="evidence" value="ECO:0007669"/>
    <property type="project" value="InterPro"/>
</dbReference>
<keyword evidence="8 12" id="KW-1133">Transmembrane helix</keyword>
<dbReference type="Gene3D" id="3.90.70.10">
    <property type="entry name" value="Cysteine proteinases"/>
    <property type="match status" value="1"/>
</dbReference>
<dbReference type="Pfam" id="PF03412">
    <property type="entry name" value="Peptidase_C39"/>
    <property type="match status" value="1"/>
</dbReference>
<accession>A0A538TMK2</accession>
<dbReference type="Pfam" id="PF00664">
    <property type="entry name" value="ABC_membrane"/>
    <property type="match status" value="1"/>
</dbReference>
<keyword evidence="6" id="KW-0067">ATP-binding</keyword>
<dbReference type="PROSITE" id="PS50893">
    <property type="entry name" value="ABC_TRANSPORTER_2"/>
    <property type="match status" value="1"/>
</dbReference>
<evidence type="ECO:0000256" key="12">
    <source>
        <dbReference type="SAM" id="Phobius"/>
    </source>
</evidence>
<keyword evidence="5" id="KW-0547">Nucleotide-binding</keyword>
<dbReference type="GO" id="GO:0005886">
    <property type="term" value="C:plasma membrane"/>
    <property type="evidence" value="ECO:0007669"/>
    <property type="project" value="UniProtKB-SubCell"/>
</dbReference>
<dbReference type="PROSITE" id="PS00211">
    <property type="entry name" value="ABC_TRANSPORTER_1"/>
    <property type="match status" value="1"/>
</dbReference>
<keyword evidence="9 12" id="KW-0472">Membrane</keyword>
<dbReference type="GO" id="GO:0016887">
    <property type="term" value="F:ATP hydrolysis activity"/>
    <property type="evidence" value="ECO:0007669"/>
    <property type="project" value="InterPro"/>
</dbReference>
<dbReference type="InterPro" id="IPR027417">
    <property type="entry name" value="P-loop_NTPase"/>
</dbReference>
<keyword evidence="2" id="KW-0813">Transport</keyword>
<keyword evidence="7" id="KW-0653">Protein transport</keyword>
<evidence type="ECO:0000256" key="2">
    <source>
        <dbReference type="ARBA" id="ARBA00022448"/>
    </source>
</evidence>
<dbReference type="GO" id="GO:0140359">
    <property type="term" value="F:ABC-type transporter activity"/>
    <property type="evidence" value="ECO:0007669"/>
    <property type="project" value="InterPro"/>
</dbReference>
<evidence type="ECO:0000259" key="15">
    <source>
        <dbReference type="PROSITE" id="PS50990"/>
    </source>
</evidence>
<dbReference type="Proteomes" id="UP000316609">
    <property type="component" value="Unassembled WGS sequence"/>
</dbReference>
<feature type="transmembrane region" description="Helical" evidence="12">
    <location>
        <begin position="164"/>
        <end position="189"/>
    </location>
</feature>
<dbReference type="SUPFAM" id="SSF90123">
    <property type="entry name" value="ABC transporter transmembrane region"/>
    <property type="match status" value="1"/>
</dbReference>
<organism evidence="16 17">
    <name type="scientific">Eiseniibacteriota bacterium</name>
    <dbReference type="NCBI Taxonomy" id="2212470"/>
    <lineage>
        <taxon>Bacteria</taxon>
        <taxon>Candidatus Eiseniibacteriota</taxon>
    </lineage>
</organism>
<keyword evidence="4 12" id="KW-0812">Transmembrane</keyword>
<evidence type="ECO:0000256" key="8">
    <source>
        <dbReference type="ARBA" id="ARBA00022989"/>
    </source>
</evidence>
<evidence type="ECO:0000256" key="10">
    <source>
        <dbReference type="ARBA" id="ARBA00043264"/>
    </source>
</evidence>
<dbReference type="SMART" id="SM00382">
    <property type="entry name" value="AAA"/>
    <property type="match status" value="1"/>
</dbReference>
<dbReference type="PROSITE" id="PS50990">
    <property type="entry name" value="PEPTIDASE_C39"/>
    <property type="match status" value="1"/>
</dbReference>
<dbReference type="InterPro" id="IPR011527">
    <property type="entry name" value="ABC1_TM_dom"/>
</dbReference>
<dbReference type="GO" id="GO:0034040">
    <property type="term" value="F:ATPase-coupled lipid transmembrane transporter activity"/>
    <property type="evidence" value="ECO:0007669"/>
    <property type="project" value="TreeGrafter"/>
</dbReference>
<evidence type="ECO:0000256" key="6">
    <source>
        <dbReference type="ARBA" id="ARBA00022840"/>
    </source>
</evidence>
<dbReference type="GO" id="GO:0043213">
    <property type="term" value="P:bacteriocin transport"/>
    <property type="evidence" value="ECO:0007669"/>
    <property type="project" value="UniProtKB-KW"/>
</dbReference>
<feature type="transmembrane region" description="Helical" evidence="12">
    <location>
        <begin position="423"/>
        <end position="444"/>
    </location>
</feature>
<feature type="domain" description="ABC transmembrane type-1" evidence="14">
    <location>
        <begin position="168"/>
        <end position="446"/>
    </location>
</feature>
<evidence type="ECO:0000256" key="9">
    <source>
        <dbReference type="ARBA" id="ARBA00023136"/>
    </source>
</evidence>
<evidence type="ECO:0000256" key="4">
    <source>
        <dbReference type="ARBA" id="ARBA00022692"/>
    </source>
</evidence>
<feature type="transmembrane region" description="Helical" evidence="12">
    <location>
        <begin position="283"/>
        <end position="301"/>
    </location>
</feature>
<dbReference type="PROSITE" id="PS50929">
    <property type="entry name" value="ABC_TM1F"/>
    <property type="match status" value="1"/>
</dbReference>
<proteinExistence type="predicted"/>
<dbReference type="AlphaFoldDB" id="A0A538TMK2"/>
<evidence type="ECO:0000259" key="14">
    <source>
        <dbReference type="PROSITE" id="PS50929"/>
    </source>
</evidence>
<reference evidence="16 17" key="1">
    <citation type="journal article" date="2019" name="Nat. Microbiol.">
        <title>Mediterranean grassland soil C-N compound turnover is dependent on rainfall and depth, and is mediated by genomically divergent microorganisms.</title>
        <authorList>
            <person name="Diamond S."/>
            <person name="Andeer P.F."/>
            <person name="Li Z."/>
            <person name="Crits-Christoph A."/>
            <person name="Burstein D."/>
            <person name="Anantharaman K."/>
            <person name="Lane K.R."/>
            <person name="Thomas B.C."/>
            <person name="Pan C."/>
            <person name="Northen T.R."/>
            <person name="Banfield J.F."/>
        </authorList>
    </citation>
    <scope>NUCLEOTIDE SEQUENCE [LARGE SCALE GENOMIC DNA]</scope>
    <source>
        <strain evidence="16">WS_8</strain>
    </source>
</reference>